<gene>
    <name evidence="1" type="ORF">POPTR_003G131550</name>
</gene>
<keyword evidence="2" id="KW-1185">Reference proteome</keyword>
<accession>A0A3N7EP05</accession>
<evidence type="ECO:0000313" key="2">
    <source>
        <dbReference type="Proteomes" id="UP000006729"/>
    </source>
</evidence>
<proteinExistence type="predicted"/>
<dbReference type="EMBL" id="CM009292">
    <property type="protein sequence ID" value="RQO88297.1"/>
    <property type="molecule type" value="Genomic_DNA"/>
</dbReference>
<reference evidence="1 2" key="1">
    <citation type="journal article" date="2006" name="Science">
        <title>The genome of black cottonwood, Populus trichocarpa (Torr. &amp; Gray).</title>
        <authorList>
            <person name="Tuskan G.A."/>
            <person name="Difazio S."/>
            <person name="Jansson S."/>
            <person name="Bohlmann J."/>
            <person name="Grigoriev I."/>
            <person name="Hellsten U."/>
            <person name="Putnam N."/>
            <person name="Ralph S."/>
            <person name="Rombauts S."/>
            <person name="Salamov A."/>
            <person name="Schein J."/>
            <person name="Sterck L."/>
            <person name="Aerts A."/>
            <person name="Bhalerao R.R."/>
            <person name="Bhalerao R.P."/>
            <person name="Blaudez D."/>
            <person name="Boerjan W."/>
            <person name="Brun A."/>
            <person name="Brunner A."/>
            <person name="Busov V."/>
            <person name="Campbell M."/>
            <person name="Carlson J."/>
            <person name="Chalot M."/>
            <person name="Chapman J."/>
            <person name="Chen G.L."/>
            <person name="Cooper D."/>
            <person name="Coutinho P.M."/>
            <person name="Couturier J."/>
            <person name="Covert S."/>
            <person name="Cronk Q."/>
            <person name="Cunningham R."/>
            <person name="Davis J."/>
            <person name="Degroeve S."/>
            <person name="Dejardin A."/>
            <person name="Depamphilis C."/>
            <person name="Detter J."/>
            <person name="Dirks B."/>
            <person name="Dubchak I."/>
            <person name="Duplessis S."/>
            <person name="Ehlting J."/>
            <person name="Ellis B."/>
            <person name="Gendler K."/>
            <person name="Goodstein D."/>
            <person name="Gribskov M."/>
            <person name="Grimwood J."/>
            <person name="Groover A."/>
            <person name="Gunter L."/>
            <person name="Hamberger B."/>
            <person name="Heinze B."/>
            <person name="Helariutta Y."/>
            <person name="Henrissat B."/>
            <person name="Holligan D."/>
            <person name="Holt R."/>
            <person name="Huang W."/>
            <person name="Islam-Faridi N."/>
            <person name="Jones S."/>
            <person name="Jones-Rhoades M."/>
            <person name="Jorgensen R."/>
            <person name="Joshi C."/>
            <person name="Kangasjarvi J."/>
            <person name="Karlsson J."/>
            <person name="Kelleher C."/>
            <person name="Kirkpatrick R."/>
            <person name="Kirst M."/>
            <person name="Kohler A."/>
            <person name="Kalluri U."/>
            <person name="Larimer F."/>
            <person name="Leebens-Mack J."/>
            <person name="Leple J.C."/>
            <person name="Locascio P."/>
            <person name="Lou Y."/>
            <person name="Lucas S."/>
            <person name="Martin F."/>
            <person name="Montanini B."/>
            <person name="Napoli C."/>
            <person name="Nelson D.R."/>
            <person name="Nelson C."/>
            <person name="Nieminen K."/>
            <person name="Nilsson O."/>
            <person name="Pereda V."/>
            <person name="Peter G."/>
            <person name="Philippe R."/>
            <person name="Pilate G."/>
            <person name="Poliakov A."/>
            <person name="Razumovskaya J."/>
            <person name="Richardson P."/>
            <person name="Rinaldi C."/>
            <person name="Ritland K."/>
            <person name="Rouze P."/>
            <person name="Ryaboy D."/>
            <person name="Schmutz J."/>
            <person name="Schrader J."/>
            <person name="Segerman B."/>
            <person name="Shin H."/>
            <person name="Siddiqui A."/>
            <person name="Sterky F."/>
            <person name="Terry A."/>
            <person name="Tsai C.J."/>
            <person name="Uberbacher E."/>
            <person name="Unneberg P."/>
            <person name="Vahala J."/>
            <person name="Wall K."/>
            <person name="Wessler S."/>
            <person name="Yang G."/>
            <person name="Yin T."/>
            <person name="Douglas C."/>
            <person name="Marra M."/>
            <person name="Sandberg G."/>
            <person name="Van de Peer Y."/>
            <person name="Rokhsar D."/>
        </authorList>
    </citation>
    <scope>NUCLEOTIDE SEQUENCE [LARGE SCALE GENOMIC DNA]</scope>
    <source>
        <strain evidence="2">cv. Nisqually</strain>
    </source>
</reference>
<protein>
    <submittedName>
        <fullName evidence="1">Uncharacterized protein</fullName>
    </submittedName>
</protein>
<name>A0A3N7EP05_POPTR</name>
<dbReference type="OMA" id="FEMWSSH"/>
<dbReference type="FunCoup" id="A0A3N7EP05">
    <property type="interactions" value="21"/>
</dbReference>
<sequence>MRGIAALLPAKYKFKQIRPMTGSWGTVATSTRKRQEGNASFEKVLAPNEKMDPIVAFSKPPPLPPVFGPLIALSLFEMWSSHDGDDD</sequence>
<organism evidence="1 2">
    <name type="scientific">Populus trichocarpa</name>
    <name type="common">Western balsam poplar</name>
    <name type="synonym">Populus balsamifera subsp. trichocarpa</name>
    <dbReference type="NCBI Taxonomy" id="3694"/>
    <lineage>
        <taxon>Eukaryota</taxon>
        <taxon>Viridiplantae</taxon>
        <taxon>Streptophyta</taxon>
        <taxon>Embryophyta</taxon>
        <taxon>Tracheophyta</taxon>
        <taxon>Spermatophyta</taxon>
        <taxon>Magnoliopsida</taxon>
        <taxon>eudicotyledons</taxon>
        <taxon>Gunneridae</taxon>
        <taxon>Pentapetalae</taxon>
        <taxon>rosids</taxon>
        <taxon>fabids</taxon>
        <taxon>Malpighiales</taxon>
        <taxon>Salicaceae</taxon>
        <taxon>Saliceae</taxon>
        <taxon>Populus</taxon>
    </lineage>
</organism>
<evidence type="ECO:0000313" key="1">
    <source>
        <dbReference type="EMBL" id="RQO88297.1"/>
    </source>
</evidence>
<dbReference type="Gramene" id="Potri.003G131550.1.v4.1">
    <property type="protein sequence ID" value="Potri.003G131550.1.v4.1"/>
    <property type="gene ID" value="Potri.003G131550.v4.1"/>
</dbReference>
<dbReference type="InParanoid" id="A0A3N7EP05"/>
<dbReference type="AlphaFoldDB" id="A0A3N7EP05"/>
<dbReference type="Proteomes" id="UP000006729">
    <property type="component" value="Chromosome 3"/>
</dbReference>